<accession>A0A1B6JBM8</accession>
<sequence length="228" mass="26557">VALLLTAGAVLTETSEYRSVIERVVYQYPGRVLGDWELPECGEYSVCSVMRLRFWRAPTIHRMCRCVQGRECPWQWGQAQDHFSMALDNRSQLKFCQRVSELPRCSPKQTGIVVSSHQNGDDEQLVTEAHCHCRWPAYWQLHKHFYRNYFNGSIVSDNYFRCAELMKCKRHDFCGHVVTDTFSTYYQCSCPVGSLCLNRDRTQRNVTELLYYGPTYRAYCLPTSTSSL</sequence>
<name>A0A1B6JBM8_9HEMI</name>
<gene>
    <name evidence="1" type="ORF">g.56500</name>
</gene>
<evidence type="ECO:0000313" key="1">
    <source>
        <dbReference type="EMBL" id="JAS96558.1"/>
    </source>
</evidence>
<organism evidence="1">
    <name type="scientific">Homalodisca liturata</name>
    <dbReference type="NCBI Taxonomy" id="320908"/>
    <lineage>
        <taxon>Eukaryota</taxon>
        <taxon>Metazoa</taxon>
        <taxon>Ecdysozoa</taxon>
        <taxon>Arthropoda</taxon>
        <taxon>Hexapoda</taxon>
        <taxon>Insecta</taxon>
        <taxon>Pterygota</taxon>
        <taxon>Neoptera</taxon>
        <taxon>Paraneoptera</taxon>
        <taxon>Hemiptera</taxon>
        <taxon>Auchenorrhyncha</taxon>
        <taxon>Membracoidea</taxon>
        <taxon>Cicadellidae</taxon>
        <taxon>Cicadellinae</taxon>
        <taxon>Proconiini</taxon>
        <taxon>Homalodisca</taxon>
    </lineage>
</organism>
<proteinExistence type="predicted"/>
<protein>
    <submittedName>
        <fullName evidence="1">Uncharacterized protein</fullName>
    </submittedName>
</protein>
<dbReference type="Gene3D" id="2.20.20.160">
    <property type="match status" value="1"/>
</dbReference>
<dbReference type="EMBL" id="GECU01011148">
    <property type="protein sequence ID" value="JAS96558.1"/>
    <property type="molecule type" value="Transcribed_RNA"/>
</dbReference>
<dbReference type="AlphaFoldDB" id="A0A1B6JBM8"/>
<feature type="non-terminal residue" evidence="1">
    <location>
        <position position="1"/>
    </location>
</feature>
<reference evidence="1" key="1">
    <citation type="submission" date="2015-11" db="EMBL/GenBank/DDBJ databases">
        <title>De novo transcriptome assembly of four potential Pierce s Disease insect vectors from Arizona vineyards.</title>
        <authorList>
            <person name="Tassone E.E."/>
        </authorList>
    </citation>
    <scope>NUCLEOTIDE SEQUENCE</scope>
</reference>